<dbReference type="PANTHER" id="PTHR43081">
    <property type="entry name" value="ADENYLATE CYCLASE, TERMINAL-DIFFERENTIATION SPECIFIC-RELATED"/>
    <property type="match status" value="1"/>
</dbReference>
<dbReference type="InterPro" id="IPR000253">
    <property type="entry name" value="FHA_dom"/>
</dbReference>
<dbReference type="SMART" id="SM00240">
    <property type="entry name" value="FHA"/>
    <property type="match status" value="1"/>
</dbReference>
<reference evidence="4 5" key="1">
    <citation type="submission" date="2017-08" db="EMBL/GenBank/DDBJ databases">
        <title>Infants hospitalized years apart are colonized by the same room-sourced microbial strains.</title>
        <authorList>
            <person name="Brooks B."/>
            <person name="Olm M.R."/>
            <person name="Firek B.A."/>
            <person name="Baker R."/>
            <person name="Thomas B.C."/>
            <person name="Morowitz M.J."/>
            <person name="Banfield J.F."/>
        </authorList>
    </citation>
    <scope>NUCLEOTIDE SEQUENCE [LARGE SCALE GENOMIC DNA]</scope>
    <source>
        <strain evidence="4">S2_003_000_R2_14</strain>
    </source>
</reference>
<comment type="caution">
    <text evidence="4">The sequence shown here is derived from an EMBL/GenBank/DDBJ whole genome shotgun (WGS) entry which is preliminary data.</text>
</comment>
<feature type="domain" description="Guanylate cyclase" evidence="3">
    <location>
        <begin position="390"/>
        <end position="520"/>
    </location>
</feature>
<dbReference type="GO" id="GO:0009190">
    <property type="term" value="P:cyclic nucleotide biosynthetic process"/>
    <property type="evidence" value="ECO:0007669"/>
    <property type="project" value="InterPro"/>
</dbReference>
<dbReference type="InterPro" id="IPR029787">
    <property type="entry name" value="Nucleotide_cyclase"/>
</dbReference>
<dbReference type="AlphaFoldDB" id="A0A2W5UK21"/>
<feature type="region of interest" description="Disordered" evidence="1">
    <location>
        <begin position="154"/>
        <end position="181"/>
    </location>
</feature>
<name>A0A2W5UK21_9BACT</name>
<dbReference type="SUPFAM" id="SSF55781">
    <property type="entry name" value="GAF domain-like"/>
    <property type="match status" value="1"/>
</dbReference>
<dbReference type="Pfam" id="PF01590">
    <property type="entry name" value="GAF"/>
    <property type="match status" value="1"/>
</dbReference>
<dbReference type="Pfam" id="PF00211">
    <property type="entry name" value="Guanylate_cyc"/>
    <property type="match status" value="1"/>
</dbReference>
<dbReference type="InterPro" id="IPR003018">
    <property type="entry name" value="GAF"/>
</dbReference>
<dbReference type="InterPro" id="IPR050697">
    <property type="entry name" value="Adenylyl/Guanylyl_Cyclase_3/4"/>
</dbReference>
<dbReference type="CDD" id="cd00060">
    <property type="entry name" value="FHA"/>
    <property type="match status" value="1"/>
</dbReference>
<dbReference type="SUPFAM" id="SSF49879">
    <property type="entry name" value="SMAD/FHA domain"/>
    <property type="match status" value="1"/>
</dbReference>
<dbReference type="SUPFAM" id="SSF55073">
    <property type="entry name" value="Nucleotide cyclase"/>
    <property type="match status" value="1"/>
</dbReference>
<dbReference type="CDD" id="cd07302">
    <property type="entry name" value="CHD"/>
    <property type="match status" value="1"/>
</dbReference>
<evidence type="ECO:0000313" key="5">
    <source>
        <dbReference type="Proteomes" id="UP000249061"/>
    </source>
</evidence>
<dbReference type="Gene3D" id="3.30.70.1230">
    <property type="entry name" value="Nucleotide cyclase"/>
    <property type="match status" value="1"/>
</dbReference>
<dbReference type="Gene3D" id="2.60.200.20">
    <property type="match status" value="1"/>
</dbReference>
<evidence type="ECO:0000256" key="1">
    <source>
        <dbReference type="SAM" id="MobiDB-lite"/>
    </source>
</evidence>
<dbReference type="InterPro" id="IPR029016">
    <property type="entry name" value="GAF-like_dom_sf"/>
</dbReference>
<dbReference type="Gene3D" id="3.30.450.40">
    <property type="match status" value="1"/>
</dbReference>
<dbReference type="InterPro" id="IPR008984">
    <property type="entry name" value="SMAD_FHA_dom_sf"/>
</dbReference>
<dbReference type="PROSITE" id="PS50125">
    <property type="entry name" value="GUANYLATE_CYCLASE_2"/>
    <property type="match status" value="1"/>
</dbReference>
<sequence>MWQLLINGPGYFDTAYDLPEGVTQVGRADENDIVLSGDLVSRKHCRIHVATSGVRFEDLGSRNGTRLNGDPLKGTIDLHEGDVVQIGDNSLALKQPSNSEALDTEMVDVAGGGRVKRFGRGVDVNEAVMAARDIKPANVLKALDNFAPFDLSEPPLPFAGPRQSDTDEGEGGEATSSSSGETSRVAVASLVLMYRVAECLARAPDLQTFLDDTCDLVMKRVKATTGVVLLRHPSGVMVPSAVRHEQKLARGEVPVSDGVLEAALAKGQAIAVANVHDDKRFAERESVVLYGVDQVLCIPIGTRAPFAGVLYLNRSRAGSEPLDALLDVCTAITQLLETGVQKFATSAPSARGERLEVNLERLYAPEVSKRRYAEIRGGAALSQVQEVNGTVLFAELVGLTQAAPRLHPDRIAELASEWHRIATQFLMSFEGAIDLVTGETVRAVFGVPWARGDDAIRAVRAAMSLKAEWEKVSARRSIKERFAVRAGLTTGRVFAGAVGSDARLDPVLLGEPAQVAQLLCASAEPGQLLITGKTLAHVGARFDVTPLGERALAGQKVKAAVFEVLDEDNDSGTLSGIR</sequence>
<dbReference type="GO" id="GO:0004016">
    <property type="term" value="F:adenylate cyclase activity"/>
    <property type="evidence" value="ECO:0007669"/>
    <property type="project" value="UniProtKB-ARBA"/>
</dbReference>
<dbReference type="PROSITE" id="PS50006">
    <property type="entry name" value="FHA_DOMAIN"/>
    <property type="match status" value="1"/>
</dbReference>
<organism evidence="4 5">
    <name type="scientific">Archangium gephyra</name>
    <dbReference type="NCBI Taxonomy" id="48"/>
    <lineage>
        <taxon>Bacteria</taxon>
        <taxon>Pseudomonadati</taxon>
        <taxon>Myxococcota</taxon>
        <taxon>Myxococcia</taxon>
        <taxon>Myxococcales</taxon>
        <taxon>Cystobacterineae</taxon>
        <taxon>Archangiaceae</taxon>
        <taxon>Archangium</taxon>
    </lineage>
</organism>
<proteinExistence type="predicted"/>
<gene>
    <name evidence="4" type="ORF">DI536_22645</name>
</gene>
<protein>
    <submittedName>
        <fullName evidence="4">Cyclase</fullName>
    </submittedName>
</protein>
<feature type="domain" description="FHA" evidence="2">
    <location>
        <begin position="23"/>
        <end position="72"/>
    </location>
</feature>
<dbReference type="Proteomes" id="UP000249061">
    <property type="component" value="Unassembled WGS sequence"/>
</dbReference>
<dbReference type="SMART" id="SM00044">
    <property type="entry name" value="CYCc"/>
    <property type="match status" value="1"/>
</dbReference>
<dbReference type="Pfam" id="PF00498">
    <property type="entry name" value="FHA"/>
    <property type="match status" value="1"/>
</dbReference>
<dbReference type="InterPro" id="IPR001054">
    <property type="entry name" value="A/G_cyclase"/>
</dbReference>
<dbReference type="GO" id="GO:0035556">
    <property type="term" value="P:intracellular signal transduction"/>
    <property type="evidence" value="ECO:0007669"/>
    <property type="project" value="InterPro"/>
</dbReference>
<evidence type="ECO:0000313" key="4">
    <source>
        <dbReference type="EMBL" id="PZR09408.1"/>
    </source>
</evidence>
<dbReference type="EMBL" id="QFQP01000021">
    <property type="protein sequence ID" value="PZR09408.1"/>
    <property type="molecule type" value="Genomic_DNA"/>
</dbReference>
<dbReference type="PANTHER" id="PTHR43081:SF1">
    <property type="entry name" value="ADENYLATE CYCLASE, TERMINAL-DIFFERENTIATION SPECIFIC"/>
    <property type="match status" value="1"/>
</dbReference>
<evidence type="ECO:0000259" key="3">
    <source>
        <dbReference type="PROSITE" id="PS50125"/>
    </source>
</evidence>
<accession>A0A2W5UK21</accession>
<evidence type="ECO:0000259" key="2">
    <source>
        <dbReference type="PROSITE" id="PS50006"/>
    </source>
</evidence>